<dbReference type="AlphaFoldDB" id="A0AAD5MFT3"/>
<keyword evidence="2" id="KW-1185">Reference proteome</keyword>
<feature type="non-terminal residue" evidence="1">
    <location>
        <position position="1"/>
    </location>
</feature>
<reference evidence="1" key="1">
    <citation type="submission" date="2021-06" db="EMBL/GenBank/DDBJ databases">
        <title>Parelaphostrongylus tenuis whole genome reference sequence.</title>
        <authorList>
            <person name="Garwood T.J."/>
            <person name="Larsen P.A."/>
            <person name="Fountain-Jones N.M."/>
            <person name="Garbe J.R."/>
            <person name="Macchietto M.G."/>
            <person name="Kania S.A."/>
            <person name="Gerhold R.W."/>
            <person name="Richards J.E."/>
            <person name="Wolf T.M."/>
        </authorList>
    </citation>
    <scope>NUCLEOTIDE SEQUENCE</scope>
    <source>
        <strain evidence="1">MNPRO001-30</strain>
        <tissue evidence="1">Meninges</tissue>
    </source>
</reference>
<gene>
    <name evidence="1" type="ORF">KIN20_013574</name>
</gene>
<proteinExistence type="predicted"/>
<dbReference type="Proteomes" id="UP001196413">
    <property type="component" value="Unassembled WGS sequence"/>
</dbReference>
<organism evidence="1 2">
    <name type="scientific">Parelaphostrongylus tenuis</name>
    <name type="common">Meningeal worm</name>
    <dbReference type="NCBI Taxonomy" id="148309"/>
    <lineage>
        <taxon>Eukaryota</taxon>
        <taxon>Metazoa</taxon>
        <taxon>Ecdysozoa</taxon>
        <taxon>Nematoda</taxon>
        <taxon>Chromadorea</taxon>
        <taxon>Rhabditida</taxon>
        <taxon>Rhabditina</taxon>
        <taxon>Rhabditomorpha</taxon>
        <taxon>Strongyloidea</taxon>
        <taxon>Metastrongylidae</taxon>
        <taxon>Parelaphostrongylus</taxon>
    </lineage>
</organism>
<protein>
    <submittedName>
        <fullName evidence="1">Uncharacterized protein</fullName>
    </submittedName>
</protein>
<evidence type="ECO:0000313" key="2">
    <source>
        <dbReference type="Proteomes" id="UP001196413"/>
    </source>
</evidence>
<evidence type="ECO:0000313" key="1">
    <source>
        <dbReference type="EMBL" id="KAJ1355973.1"/>
    </source>
</evidence>
<sequence>MKKPANFLPHPYKLLPIEIATIPNPRDSCRCRWIYESTNGKCRGVHRWQQTGNLGEILI</sequence>
<accession>A0AAD5MFT3</accession>
<dbReference type="EMBL" id="JAHQIW010002648">
    <property type="protein sequence ID" value="KAJ1355973.1"/>
    <property type="molecule type" value="Genomic_DNA"/>
</dbReference>
<name>A0AAD5MFT3_PARTN</name>
<comment type="caution">
    <text evidence="1">The sequence shown here is derived from an EMBL/GenBank/DDBJ whole genome shotgun (WGS) entry which is preliminary data.</text>
</comment>